<dbReference type="AlphaFoldDB" id="A0A9D4QYZ5"/>
<reference evidence="1" key="2">
    <citation type="submission" date="2020-11" db="EMBL/GenBank/DDBJ databases">
        <authorList>
            <person name="McCartney M.A."/>
            <person name="Auch B."/>
            <person name="Kono T."/>
            <person name="Mallez S."/>
            <person name="Becker A."/>
            <person name="Gohl D.M."/>
            <person name="Silverstein K.A.T."/>
            <person name="Koren S."/>
            <person name="Bechman K.B."/>
            <person name="Herman A."/>
            <person name="Abrahante J.E."/>
            <person name="Garbe J."/>
        </authorList>
    </citation>
    <scope>NUCLEOTIDE SEQUENCE</scope>
    <source>
        <strain evidence="1">Duluth1</strain>
        <tissue evidence="1">Whole animal</tissue>
    </source>
</reference>
<accession>A0A9D4QYZ5</accession>
<comment type="caution">
    <text evidence="1">The sequence shown here is derived from an EMBL/GenBank/DDBJ whole genome shotgun (WGS) entry which is preliminary data.</text>
</comment>
<evidence type="ECO:0000313" key="1">
    <source>
        <dbReference type="EMBL" id="KAH3848012.1"/>
    </source>
</evidence>
<proteinExistence type="predicted"/>
<dbReference type="Proteomes" id="UP000828390">
    <property type="component" value="Unassembled WGS sequence"/>
</dbReference>
<dbReference type="EMBL" id="JAIWYP010000003">
    <property type="protein sequence ID" value="KAH3848012.1"/>
    <property type="molecule type" value="Genomic_DNA"/>
</dbReference>
<sequence>MAKQDDQADPLFETLTTQKWRNRFLAGKKTLSLTHSRHYLNVLGCQMLASSN</sequence>
<protein>
    <submittedName>
        <fullName evidence="1">Uncharacterized protein</fullName>
    </submittedName>
</protein>
<reference evidence="1" key="1">
    <citation type="journal article" date="2019" name="bioRxiv">
        <title>The Genome of the Zebra Mussel, Dreissena polymorpha: A Resource for Invasive Species Research.</title>
        <authorList>
            <person name="McCartney M.A."/>
            <person name="Auch B."/>
            <person name="Kono T."/>
            <person name="Mallez S."/>
            <person name="Zhang Y."/>
            <person name="Obille A."/>
            <person name="Becker A."/>
            <person name="Abrahante J.E."/>
            <person name="Garbe J."/>
            <person name="Badalamenti J.P."/>
            <person name="Herman A."/>
            <person name="Mangelson H."/>
            <person name="Liachko I."/>
            <person name="Sullivan S."/>
            <person name="Sone E.D."/>
            <person name="Koren S."/>
            <person name="Silverstein K.A.T."/>
            <person name="Beckman K.B."/>
            <person name="Gohl D.M."/>
        </authorList>
    </citation>
    <scope>NUCLEOTIDE SEQUENCE</scope>
    <source>
        <strain evidence="1">Duluth1</strain>
        <tissue evidence="1">Whole animal</tissue>
    </source>
</reference>
<keyword evidence="2" id="KW-1185">Reference proteome</keyword>
<organism evidence="1 2">
    <name type="scientific">Dreissena polymorpha</name>
    <name type="common">Zebra mussel</name>
    <name type="synonym">Mytilus polymorpha</name>
    <dbReference type="NCBI Taxonomy" id="45954"/>
    <lineage>
        <taxon>Eukaryota</taxon>
        <taxon>Metazoa</taxon>
        <taxon>Spiralia</taxon>
        <taxon>Lophotrochozoa</taxon>
        <taxon>Mollusca</taxon>
        <taxon>Bivalvia</taxon>
        <taxon>Autobranchia</taxon>
        <taxon>Heteroconchia</taxon>
        <taxon>Euheterodonta</taxon>
        <taxon>Imparidentia</taxon>
        <taxon>Neoheterodontei</taxon>
        <taxon>Myida</taxon>
        <taxon>Dreissenoidea</taxon>
        <taxon>Dreissenidae</taxon>
        <taxon>Dreissena</taxon>
    </lineage>
</organism>
<name>A0A9D4QYZ5_DREPO</name>
<gene>
    <name evidence="1" type="ORF">DPMN_090348</name>
</gene>
<evidence type="ECO:0000313" key="2">
    <source>
        <dbReference type="Proteomes" id="UP000828390"/>
    </source>
</evidence>